<feature type="region of interest" description="Disordered" evidence="1">
    <location>
        <begin position="1"/>
        <end position="55"/>
    </location>
</feature>
<dbReference type="Proteomes" id="UP000095009">
    <property type="component" value="Unassembled WGS sequence"/>
</dbReference>
<proteinExistence type="predicted"/>
<dbReference type="OrthoDB" id="203678at2759"/>
<evidence type="ECO:0000313" key="3">
    <source>
        <dbReference type="Proteomes" id="UP000095009"/>
    </source>
</evidence>
<protein>
    <recommendedName>
        <fullName evidence="4">Vacuolar protein sorting-associated protein 51 homolog</fullName>
    </recommendedName>
</protein>
<name>A0A1E3PJ16_9ASCO</name>
<accession>A0A1E3PJ16</accession>
<keyword evidence="3" id="KW-1185">Reference proteome</keyword>
<feature type="compositionally biased region" description="Polar residues" evidence="1">
    <location>
        <begin position="1"/>
        <end position="16"/>
    </location>
</feature>
<feature type="compositionally biased region" description="Polar residues" evidence="1">
    <location>
        <begin position="22"/>
        <end position="35"/>
    </location>
</feature>
<dbReference type="EMBL" id="KV454410">
    <property type="protein sequence ID" value="ODQ65405.1"/>
    <property type="molecule type" value="Genomic_DNA"/>
</dbReference>
<gene>
    <name evidence="2" type="ORF">NADFUDRAFT_66483</name>
</gene>
<evidence type="ECO:0008006" key="4">
    <source>
        <dbReference type="Google" id="ProtNLM"/>
    </source>
</evidence>
<sequence>MTTDRQIPTITASSDSALPASTPHSPAFSTQSDFDGSSPSIISSTHSSHSHTSSRRSALREFYKIQQQNQRPSNVASGLFIDSESVDTITESDLDNRQHDFLDEDDLDDGYDDDDLDDINRKDNWMNRVIDTDPQFQPSEYVDKLFHGESGDVMLPGAVSLKSILKQETDLLASMRALKSEQKALVYNNYNKLINASVMLHGLERESTFGSDDEIQALRRNLFTIESDLTRLPTHLITKNTTTAKTTIETTNTQLTSDGTTPSKKTILRYILHSPTRLQSMLSDPSNTSQTQAAHQEFNRIQKLVSHWLSSSDKASNSLNLVTRHQLELVLEGCQALFAASNGVAIN</sequence>
<reference evidence="2 3" key="1">
    <citation type="journal article" date="2016" name="Proc. Natl. Acad. Sci. U.S.A.">
        <title>Comparative genomics of biotechnologically important yeasts.</title>
        <authorList>
            <person name="Riley R."/>
            <person name="Haridas S."/>
            <person name="Wolfe K.H."/>
            <person name="Lopes M.R."/>
            <person name="Hittinger C.T."/>
            <person name="Goeker M."/>
            <person name="Salamov A.A."/>
            <person name="Wisecaver J.H."/>
            <person name="Long T.M."/>
            <person name="Calvey C.H."/>
            <person name="Aerts A.L."/>
            <person name="Barry K.W."/>
            <person name="Choi C."/>
            <person name="Clum A."/>
            <person name="Coughlan A.Y."/>
            <person name="Deshpande S."/>
            <person name="Douglass A.P."/>
            <person name="Hanson S.J."/>
            <person name="Klenk H.-P."/>
            <person name="LaButti K.M."/>
            <person name="Lapidus A."/>
            <person name="Lindquist E.A."/>
            <person name="Lipzen A.M."/>
            <person name="Meier-Kolthoff J.P."/>
            <person name="Ohm R.A."/>
            <person name="Otillar R.P."/>
            <person name="Pangilinan J.L."/>
            <person name="Peng Y."/>
            <person name="Rokas A."/>
            <person name="Rosa C.A."/>
            <person name="Scheuner C."/>
            <person name="Sibirny A.A."/>
            <person name="Slot J.C."/>
            <person name="Stielow J.B."/>
            <person name="Sun H."/>
            <person name="Kurtzman C.P."/>
            <person name="Blackwell M."/>
            <person name="Grigoriev I.V."/>
            <person name="Jeffries T.W."/>
        </authorList>
    </citation>
    <scope>NUCLEOTIDE SEQUENCE [LARGE SCALE GENOMIC DNA]</scope>
    <source>
        <strain evidence="2 3">DSM 6958</strain>
    </source>
</reference>
<dbReference type="AlphaFoldDB" id="A0A1E3PJ16"/>
<organism evidence="2 3">
    <name type="scientific">Nadsonia fulvescens var. elongata DSM 6958</name>
    <dbReference type="NCBI Taxonomy" id="857566"/>
    <lineage>
        <taxon>Eukaryota</taxon>
        <taxon>Fungi</taxon>
        <taxon>Dikarya</taxon>
        <taxon>Ascomycota</taxon>
        <taxon>Saccharomycotina</taxon>
        <taxon>Dipodascomycetes</taxon>
        <taxon>Dipodascales</taxon>
        <taxon>Dipodascales incertae sedis</taxon>
        <taxon>Nadsonia</taxon>
    </lineage>
</organism>
<evidence type="ECO:0000256" key="1">
    <source>
        <dbReference type="SAM" id="MobiDB-lite"/>
    </source>
</evidence>
<dbReference type="STRING" id="857566.A0A1E3PJ16"/>
<evidence type="ECO:0000313" key="2">
    <source>
        <dbReference type="EMBL" id="ODQ65405.1"/>
    </source>
</evidence>
<feature type="compositionally biased region" description="Low complexity" evidence="1">
    <location>
        <begin position="37"/>
        <end position="47"/>
    </location>
</feature>
<dbReference type="Pfam" id="PF08700">
    <property type="entry name" value="VPS51_Exo84_N"/>
    <property type="match status" value="1"/>
</dbReference>